<dbReference type="Proteomes" id="UP000063718">
    <property type="component" value="Unassembled WGS sequence"/>
</dbReference>
<dbReference type="Gene3D" id="3.30.300.20">
    <property type="match status" value="1"/>
</dbReference>
<dbReference type="Gene3D" id="3.40.50.300">
    <property type="entry name" value="P-loop containing nucleotide triphosphate hydrolases"/>
    <property type="match status" value="1"/>
</dbReference>
<dbReference type="InterPro" id="IPR015946">
    <property type="entry name" value="KH_dom-like_a/b"/>
</dbReference>
<dbReference type="InterPro" id="IPR030388">
    <property type="entry name" value="G_ERA_dom"/>
</dbReference>
<dbReference type="GO" id="GO:0000028">
    <property type="term" value="P:ribosomal small subunit assembly"/>
    <property type="evidence" value="ECO:0007669"/>
    <property type="project" value="TreeGrafter"/>
</dbReference>
<dbReference type="GO" id="GO:0003924">
    <property type="term" value="F:GTPase activity"/>
    <property type="evidence" value="ECO:0007669"/>
    <property type="project" value="UniProtKB-UniRule"/>
</dbReference>
<comment type="subcellular location">
    <subcellularLocation>
        <location evidence="8">Cytoplasm</location>
    </subcellularLocation>
    <subcellularLocation>
        <location evidence="8">Cell membrane</location>
        <topology evidence="8">Peripheral membrane protein</topology>
    </subcellularLocation>
</comment>
<keyword evidence="8" id="KW-0699">rRNA-binding</keyword>
<evidence type="ECO:0000259" key="12">
    <source>
        <dbReference type="PROSITE" id="PS51713"/>
    </source>
</evidence>
<evidence type="ECO:0000313" key="13">
    <source>
        <dbReference type="EMBL" id="GAF26329.1"/>
    </source>
</evidence>
<name>A0A0S6UFL6_NEOTH</name>
<dbReference type="SUPFAM" id="SSF54814">
    <property type="entry name" value="Prokaryotic type KH domain (KH-domain type II)"/>
    <property type="match status" value="1"/>
</dbReference>
<evidence type="ECO:0000256" key="5">
    <source>
        <dbReference type="ARBA" id="ARBA00022884"/>
    </source>
</evidence>
<feature type="region of interest" description="G3" evidence="9">
    <location>
        <begin position="61"/>
        <end position="64"/>
    </location>
</feature>
<evidence type="ECO:0000256" key="8">
    <source>
        <dbReference type="HAMAP-Rule" id="MF_00367"/>
    </source>
</evidence>
<dbReference type="CDD" id="cd04163">
    <property type="entry name" value="Era"/>
    <property type="match status" value="1"/>
</dbReference>
<dbReference type="PANTHER" id="PTHR42698:SF1">
    <property type="entry name" value="GTPASE ERA, MITOCHONDRIAL"/>
    <property type="match status" value="1"/>
</dbReference>
<dbReference type="RefSeq" id="WP_025774033.1">
    <property type="nucleotide sequence ID" value="NZ_DF238840.1"/>
</dbReference>
<dbReference type="GO" id="GO:0043024">
    <property type="term" value="F:ribosomal small subunit binding"/>
    <property type="evidence" value="ECO:0007669"/>
    <property type="project" value="TreeGrafter"/>
</dbReference>
<dbReference type="NCBIfam" id="TIGR00231">
    <property type="entry name" value="small_GTP"/>
    <property type="match status" value="1"/>
</dbReference>
<proteinExistence type="inferred from homology"/>
<organism evidence="13">
    <name type="scientific">Moorella thermoacetica Y72</name>
    <dbReference type="NCBI Taxonomy" id="1325331"/>
    <lineage>
        <taxon>Bacteria</taxon>
        <taxon>Bacillati</taxon>
        <taxon>Bacillota</taxon>
        <taxon>Clostridia</taxon>
        <taxon>Neomoorellales</taxon>
        <taxon>Neomoorellaceae</taxon>
        <taxon>Neomoorella</taxon>
    </lineage>
</organism>
<evidence type="ECO:0000256" key="4">
    <source>
        <dbReference type="ARBA" id="ARBA00022741"/>
    </source>
</evidence>
<keyword evidence="8" id="KW-1003">Cell membrane</keyword>
<evidence type="ECO:0000259" key="11">
    <source>
        <dbReference type="PROSITE" id="PS50823"/>
    </source>
</evidence>
<dbReference type="EMBL" id="DF238840">
    <property type="protein sequence ID" value="GAF26329.1"/>
    <property type="molecule type" value="Genomic_DNA"/>
</dbReference>
<dbReference type="InterPro" id="IPR006073">
    <property type="entry name" value="GTP-bd"/>
</dbReference>
<feature type="domain" description="Era-type G" evidence="12">
    <location>
        <begin position="6"/>
        <end position="173"/>
    </location>
</feature>
<dbReference type="AlphaFoldDB" id="A0A0S6UFL6"/>
<dbReference type="Pfam" id="PF01926">
    <property type="entry name" value="MMR_HSR1"/>
    <property type="match status" value="1"/>
</dbReference>
<dbReference type="InterPro" id="IPR004044">
    <property type="entry name" value="KH_dom_type_2"/>
</dbReference>
<dbReference type="NCBIfam" id="NF000908">
    <property type="entry name" value="PRK00089.1"/>
    <property type="match status" value="1"/>
</dbReference>
<dbReference type="SUPFAM" id="SSF52540">
    <property type="entry name" value="P-loop containing nucleoside triphosphate hydrolases"/>
    <property type="match status" value="1"/>
</dbReference>
<evidence type="ECO:0000256" key="6">
    <source>
        <dbReference type="ARBA" id="ARBA00023134"/>
    </source>
</evidence>
<feature type="region of interest" description="G5" evidence="9">
    <location>
        <begin position="152"/>
        <end position="154"/>
    </location>
</feature>
<dbReference type="GO" id="GO:0005829">
    <property type="term" value="C:cytosol"/>
    <property type="evidence" value="ECO:0007669"/>
    <property type="project" value="TreeGrafter"/>
</dbReference>
<dbReference type="CDD" id="cd22534">
    <property type="entry name" value="KH-II_Era"/>
    <property type="match status" value="1"/>
</dbReference>
<dbReference type="Pfam" id="PF07650">
    <property type="entry name" value="KH_2"/>
    <property type="match status" value="1"/>
</dbReference>
<feature type="binding site" evidence="8">
    <location>
        <begin position="14"/>
        <end position="21"/>
    </location>
    <ligand>
        <name>GTP</name>
        <dbReference type="ChEBI" id="CHEBI:37565"/>
    </ligand>
</feature>
<dbReference type="GO" id="GO:0070181">
    <property type="term" value="F:small ribosomal subunit rRNA binding"/>
    <property type="evidence" value="ECO:0007669"/>
    <property type="project" value="UniProtKB-UniRule"/>
</dbReference>
<evidence type="ECO:0000256" key="1">
    <source>
        <dbReference type="ARBA" id="ARBA00007921"/>
    </source>
</evidence>
<dbReference type="PANTHER" id="PTHR42698">
    <property type="entry name" value="GTPASE ERA"/>
    <property type="match status" value="1"/>
</dbReference>
<dbReference type="InterPro" id="IPR009019">
    <property type="entry name" value="KH_sf_prok-type"/>
</dbReference>
<dbReference type="HAMAP" id="MF_00367">
    <property type="entry name" value="GTPase_Era"/>
    <property type="match status" value="1"/>
</dbReference>
<accession>A0A0S6UFL6</accession>
<protein>
    <recommendedName>
        <fullName evidence="2 8">GTPase Era</fullName>
    </recommendedName>
</protein>
<keyword evidence="4 8" id="KW-0547">Nucleotide-binding</keyword>
<comment type="similarity">
    <text evidence="1 8 9 10">Belongs to the TRAFAC class TrmE-Era-EngA-EngB-Septin-like GTPase superfamily. Era GTPase family.</text>
</comment>
<keyword evidence="5 8" id="KW-0694">RNA-binding</keyword>
<comment type="function">
    <text evidence="8">An essential GTPase that binds both GDP and GTP, with rapid nucleotide exchange. Plays a role in 16S rRNA processing and 30S ribosomal subunit biogenesis and possibly also in cell cycle regulation and energy metabolism.</text>
</comment>
<feature type="region of interest" description="G4" evidence="9">
    <location>
        <begin position="123"/>
        <end position="126"/>
    </location>
</feature>
<reference evidence="13" key="1">
    <citation type="journal article" date="2014" name="Gene">
        <title>Genome-guided analysis of transformation efficiency and carbon dioxide assimilation by Moorella thermoacetica Y72.</title>
        <authorList>
            <person name="Tsukahara K."/>
            <person name="Kita A."/>
            <person name="Nakashimada Y."/>
            <person name="Hoshino T."/>
            <person name="Murakami K."/>
        </authorList>
    </citation>
    <scope>NUCLEOTIDE SEQUENCE [LARGE SCALE GENOMIC DNA]</scope>
    <source>
        <strain evidence="13">Y72</strain>
    </source>
</reference>
<evidence type="ECO:0000256" key="10">
    <source>
        <dbReference type="RuleBase" id="RU003761"/>
    </source>
</evidence>
<gene>
    <name evidence="8" type="primary">era</name>
    <name evidence="13" type="ORF">MTY_1668</name>
</gene>
<keyword evidence="6 8" id="KW-0342">GTP-binding</keyword>
<feature type="region of interest" description="G1" evidence="9">
    <location>
        <begin position="14"/>
        <end position="21"/>
    </location>
</feature>
<feature type="domain" description="KH type-2" evidence="11">
    <location>
        <begin position="204"/>
        <end position="281"/>
    </location>
</feature>
<sequence length="301" mass="33812">MAEAYRSGFAGLIGRPNAGKSTLLNRLVGRKVAIMSDKPQTTRNKILGVLTAAAYQIVFLDTPGIHKPRHQLGEYMVAVARNTLAEVDVVLYVVDAAEEPGAGEEYIISRLKEVDVPVILILNKMDLVAGETLIRREEFFRARLDVAAVRAVSALVGTNLDTLPDLISTYLPPGPQYYPPDMVTDQPEKFVMAELIREQVLRATREEVPHAVAVVVEEIAERPNDYLYVDAVIYVERDSQKGIIIGEGGQRLKEIGSQARREMEALLGNKIFLNLRVRVKKNWRQQELTLRQLGYDRRHIQ</sequence>
<evidence type="ECO:0000256" key="7">
    <source>
        <dbReference type="ARBA" id="ARBA00023136"/>
    </source>
</evidence>
<dbReference type="GO" id="GO:0005886">
    <property type="term" value="C:plasma membrane"/>
    <property type="evidence" value="ECO:0007669"/>
    <property type="project" value="UniProtKB-SubCell"/>
</dbReference>
<keyword evidence="7 8" id="KW-0472">Membrane</keyword>
<evidence type="ECO:0000256" key="9">
    <source>
        <dbReference type="PROSITE-ProRule" id="PRU01050"/>
    </source>
</evidence>
<feature type="binding site" evidence="8">
    <location>
        <begin position="61"/>
        <end position="65"/>
    </location>
    <ligand>
        <name>GTP</name>
        <dbReference type="ChEBI" id="CHEBI:37565"/>
    </ligand>
</feature>
<dbReference type="InterPro" id="IPR027417">
    <property type="entry name" value="P-loop_NTPase"/>
</dbReference>
<evidence type="ECO:0000256" key="2">
    <source>
        <dbReference type="ARBA" id="ARBA00020484"/>
    </source>
</evidence>
<comment type="subunit">
    <text evidence="8">Monomer.</text>
</comment>
<dbReference type="PROSITE" id="PS50823">
    <property type="entry name" value="KH_TYPE_2"/>
    <property type="match status" value="1"/>
</dbReference>
<dbReference type="InterPro" id="IPR005662">
    <property type="entry name" value="GTPase_Era-like"/>
</dbReference>
<evidence type="ECO:0000256" key="3">
    <source>
        <dbReference type="ARBA" id="ARBA00022517"/>
    </source>
</evidence>
<dbReference type="FunFam" id="3.40.50.300:FF:000094">
    <property type="entry name" value="GTPase Era"/>
    <property type="match status" value="1"/>
</dbReference>
<dbReference type="InterPro" id="IPR005225">
    <property type="entry name" value="Small_GTP-bd"/>
</dbReference>
<dbReference type="NCBIfam" id="TIGR00436">
    <property type="entry name" value="era"/>
    <property type="match status" value="1"/>
</dbReference>
<feature type="binding site" evidence="8">
    <location>
        <begin position="123"/>
        <end position="126"/>
    </location>
    <ligand>
        <name>GTP</name>
        <dbReference type="ChEBI" id="CHEBI:37565"/>
    </ligand>
</feature>
<dbReference type="PROSITE" id="PS51713">
    <property type="entry name" value="G_ERA"/>
    <property type="match status" value="1"/>
</dbReference>
<keyword evidence="3 8" id="KW-0690">Ribosome biogenesis</keyword>
<keyword evidence="8" id="KW-0963">Cytoplasm</keyword>
<feature type="region of interest" description="G2" evidence="9">
    <location>
        <begin position="40"/>
        <end position="44"/>
    </location>
</feature>
<dbReference type="FunFam" id="3.30.300.20:FF:000003">
    <property type="entry name" value="GTPase Era"/>
    <property type="match status" value="1"/>
</dbReference>
<dbReference type="GO" id="GO:0005525">
    <property type="term" value="F:GTP binding"/>
    <property type="evidence" value="ECO:0007669"/>
    <property type="project" value="UniProtKB-UniRule"/>
</dbReference>